<gene>
    <name evidence="3" type="ORF">SAMN05421684_4602</name>
</gene>
<dbReference type="Proteomes" id="UP000199632">
    <property type="component" value="Unassembled WGS sequence"/>
</dbReference>
<organism evidence="3 4">
    <name type="scientific">Asanoa ishikariensis</name>
    <dbReference type="NCBI Taxonomy" id="137265"/>
    <lineage>
        <taxon>Bacteria</taxon>
        <taxon>Bacillati</taxon>
        <taxon>Actinomycetota</taxon>
        <taxon>Actinomycetes</taxon>
        <taxon>Micromonosporales</taxon>
        <taxon>Micromonosporaceae</taxon>
        <taxon>Asanoa</taxon>
    </lineage>
</organism>
<dbReference type="InterPro" id="IPR006016">
    <property type="entry name" value="UspA"/>
</dbReference>
<evidence type="ECO:0000259" key="2">
    <source>
        <dbReference type="Pfam" id="PF00582"/>
    </source>
</evidence>
<dbReference type="InterPro" id="IPR006015">
    <property type="entry name" value="Universal_stress_UspA"/>
</dbReference>
<dbReference type="RefSeq" id="WP_090796277.1">
    <property type="nucleotide sequence ID" value="NZ_BOND01000020.1"/>
</dbReference>
<dbReference type="EMBL" id="FNQB01000002">
    <property type="protein sequence ID" value="SDZ33362.1"/>
    <property type="molecule type" value="Genomic_DNA"/>
</dbReference>
<dbReference type="OrthoDB" id="3472822at2"/>
<name>A0A1H3S5X4_9ACTN</name>
<accession>A0A1H3S5X4</accession>
<dbReference type="Gene3D" id="3.40.50.12370">
    <property type="match status" value="1"/>
</dbReference>
<feature type="domain" description="UspA" evidence="2">
    <location>
        <begin position="1"/>
        <end position="139"/>
    </location>
</feature>
<comment type="similarity">
    <text evidence="1">Belongs to the universal stress protein A family.</text>
</comment>
<evidence type="ECO:0000313" key="4">
    <source>
        <dbReference type="Proteomes" id="UP000199632"/>
    </source>
</evidence>
<dbReference type="AlphaFoldDB" id="A0A1H3S5X4"/>
<dbReference type="SUPFAM" id="SSF52402">
    <property type="entry name" value="Adenine nucleotide alpha hydrolases-like"/>
    <property type="match status" value="1"/>
</dbReference>
<dbReference type="Pfam" id="PF00582">
    <property type="entry name" value="Usp"/>
    <property type="match status" value="1"/>
</dbReference>
<evidence type="ECO:0000313" key="3">
    <source>
        <dbReference type="EMBL" id="SDZ33362.1"/>
    </source>
</evidence>
<sequence>MRSRIVVGVSPSLAGLQALRYAVNMARARGGTVHAVRVWLFRPLWRDTTATFERRVHLAEAELLIPHAFEAAMGGPPGDVRVEPVVLEGLTGQSLVEHADEDADLLVVGGDRRGSHLLGSGPVTRYSVRHARCPVVVVPPPALAQRQPVDALVRELGRELA</sequence>
<dbReference type="PANTHER" id="PTHR46268:SF6">
    <property type="entry name" value="UNIVERSAL STRESS PROTEIN UP12"/>
    <property type="match status" value="1"/>
</dbReference>
<dbReference type="PRINTS" id="PR01438">
    <property type="entry name" value="UNVRSLSTRESS"/>
</dbReference>
<keyword evidence="4" id="KW-1185">Reference proteome</keyword>
<protein>
    <submittedName>
        <fullName evidence="3">Nucleotide-binding universal stress protein, UspA family</fullName>
    </submittedName>
</protein>
<dbReference type="CDD" id="cd00293">
    <property type="entry name" value="USP-like"/>
    <property type="match status" value="1"/>
</dbReference>
<dbReference type="STRING" id="137265.SAMN05421684_4602"/>
<evidence type="ECO:0000256" key="1">
    <source>
        <dbReference type="ARBA" id="ARBA00008791"/>
    </source>
</evidence>
<dbReference type="PANTHER" id="PTHR46268">
    <property type="entry name" value="STRESS RESPONSE PROTEIN NHAX"/>
    <property type="match status" value="1"/>
</dbReference>
<proteinExistence type="inferred from homology"/>
<reference evidence="4" key="1">
    <citation type="submission" date="2016-10" db="EMBL/GenBank/DDBJ databases">
        <authorList>
            <person name="Varghese N."/>
            <person name="Submissions S."/>
        </authorList>
    </citation>
    <scope>NUCLEOTIDE SEQUENCE [LARGE SCALE GENOMIC DNA]</scope>
    <source>
        <strain evidence="4">DSM 44718</strain>
    </source>
</reference>